<evidence type="ECO:0000256" key="5">
    <source>
        <dbReference type="ARBA" id="ARBA00055538"/>
    </source>
</evidence>
<evidence type="ECO:0000313" key="9">
    <source>
        <dbReference type="Proteomes" id="UP000064921"/>
    </source>
</evidence>
<comment type="similarity">
    <text evidence="2">Belongs to the bacterial solute-binding protein SsuA/TauA family.</text>
</comment>
<evidence type="ECO:0000313" key="8">
    <source>
        <dbReference type="EMBL" id="ALV28408.1"/>
    </source>
</evidence>
<comment type="function">
    <text evidence="5">Part of a binding-protein-dependent transport system for aliphatic sulfonates. Putative binding protein.</text>
</comment>
<dbReference type="RefSeq" id="WP_058899523.1">
    <property type="nucleotide sequence ID" value="NZ_CP013068.1"/>
</dbReference>
<evidence type="ECO:0000256" key="4">
    <source>
        <dbReference type="ARBA" id="ARBA00022729"/>
    </source>
</evidence>
<dbReference type="Gene3D" id="3.40.190.10">
    <property type="entry name" value="Periplasmic binding protein-like II"/>
    <property type="match status" value="2"/>
</dbReference>
<keyword evidence="3" id="KW-0813">Transport</keyword>
<sequence>MTLTFDRRNALLLGFGASALGLFGPSFNVRAQTVKEVRIGWQKGGVVALLKGRGLLEERLAPRGITVSWAEFTSGPPLLEALSAGALDFGTTGDVPPLFAHAARGNLVFAGAYTGSDTGSAILVRKNSGITSLKDLKGRKLAFKRGSSAHNVALQLLRTAGLSLDDVEQVDLSPPDAAPAFANGSIDAWSIWDPYTASAEKSPETQVLATADGVVPAYGFLSANGKFAEQNGELLAELILALREVGEAAQNDLPGTVKAFAAATGLPEDVLTTVATRKGQNYGAIGFVEEKHIVYEQALADDFHALGIIPRKLDIRSAVWTPKSA</sequence>
<evidence type="ECO:0000256" key="2">
    <source>
        <dbReference type="ARBA" id="ARBA00010742"/>
    </source>
</evidence>
<gene>
    <name evidence="8" type="ORF">APZ00_16155</name>
</gene>
<dbReference type="SMART" id="SM00062">
    <property type="entry name" value="PBPb"/>
    <property type="match status" value="1"/>
</dbReference>
<feature type="domain" description="Solute-binding protein family 3/N-terminal" evidence="7">
    <location>
        <begin position="36"/>
        <end position="248"/>
    </location>
</feature>
<organism evidence="8 9">
    <name type="scientific">Pannonibacter phragmitetus</name>
    <dbReference type="NCBI Taxonomy" id="121719"/>
    <lineage>
        <taxon>Bacteria</taxon>
        <taxon>Pseudomonadati</taxon>
        <taxon>Pseudomonadota</taxon>
        <taxon>Alphaproteobacteria</taxon>
        <taxon>Hyphomicrobiales</taxon>
        <taxon>Stappiaceae</taxon>
        <taxon>Pannonibacter</taxon>
    </lineage>
</organism>
<dbReference type="InterPro" id="IPR001638">
    <property type="entry name" value="Solute-binding_3/MltF_N"/>
</dbReference>
<dbReference type="AlphaFoldDB" id="A0A0U3N682"/>
<name>A0A0U3N682_9HYPH</name>
<dbReference type="FunFam" id="3.40.190.10:FF:000050">
    <property type="entry name" value="Sulfonate ABC transporter substrate-binding protein"/>
    <property type="match status" value="1"/>
</dbReference>
<dbReference type="KEGG" id="pphr:APZ00_16155"/>
<dbReference type="InterPro" id="IPR010067">
    <property type="entry name" value="ABC_SsuA_sub-bd"/>
</dbReference>
<dbReference type="InterPro" id="IPR015168">
    <property type="entry name" value="SsuA/THI5"/>
</dbReference>
<reference evidence="8 9" key="1">
    <citation type="submission" date="2015-10" db="EMBL/GenBank/DDBJ databases">
        <title>The world's first case of liver abscess caused by Pannonibacter phragmitetus.</title>
        <authorList>
            <person name="Ming D."/>
            <person name="Wang M."/>
            <person name="Zhou Y."/>
            <person name="Jiang T."/>
            <person name="Hu S."/>
        </authorList>
    </citation>
    <scope>NUCLEOTIDE SEQUENCE [LARGE SCALE GENOMIC DNA]</scope>
    <source>
        <strain evidence="8 9">31801</strain>
    </source>
</reference>
<proteinExistence type="inferred from homology"/>
<keyword evidence="4" id="KW-0732">Signal</keyword>
<dbReference type="EMBL" id="CP013068">
    <property type="protein sequence ID" value="ALV28408.1"/>
    <property type="molecule type" value="Genomic_DNA"/>
</dbReference>
<dbReference type="GO" id="GO:0042597">
    <property type="term" value="C:periplasmic space"/>
    <property type="evidence" value="ECO:0007669"/>
    <property type="project" value="UniProtKB-SubCell"/>
</dbReference>
<comment type="subcellular location">
    <subcellularLocation>
        <location evidence="1">Periplasm</location>
    </subcellularLocation>
</comment>
<dbReference type="PANTHER" id="PTHR30024">
    <property type="entry name" value="ALIPHATIC SULFONATES-BINDING PROTEIN-RELATED"/>
    <property type="match status" value="1"/>
</dbReference>
<evidence type="ECO:0000256" key="6">
    <source>
        <dbReference type="ARBA" id="ARBA00070228"/>
    </source>
</evidence>
<evidence type="ECO:0000259" key="7">
    <source>
        <dbReference type="SMART" id="SM00062"/>
    </source>
</evidence>
<dbReference type="PANTHER" id="PTHR30024:SF42">
    <property type="entry name" value="ALIPHATIC SULFONATES-BINDING PROTEIN-RELATED"/>
    <property type="match status" value="1"/>
</dbReference>
<accession>A0A0U3N682</accession>
<dbReference type="NCBIfam" id="TIGR01728">
    <property type="entry name" value="SsuA_fam"/>
    <property type="match status" value="1"/>
</dbReference>
<dbReference type="STRING" id="121719.APZ00_16155"/>
<evidence type="ECO:0000256" key="3">
    <source>
        <dbReference type="ARBA" id="ARBA00022448"/>
    </source>
</evidence>
<protein>
    <recommendedName>
        <fullName evidence="6">Putative aliphatic sulfonates-binding protein</fullName>
    </recommendedName>
</protein>
<dbReference type="GO" id="GO:0042626">
    <property type="term" value="F:ATPase-coupled transmembrane transporter activity"/>
    <property type="evidence" value="ECO:0007669"/>
    <property type="project" value="InterPro"/>
</dbReference>
<dbReference type="GO" id="GO:0016020">
    <property type="term" value="C:membrane"/>
    <property type="evidence" value="ECO:0007669"/>
    <property type="project" value="InterPro"/>
</dbReference>
<keyword evidence="9" id="KW-1185">Reference proteome</keyword>
<dbReference type="Proteomes" id="UP000064921">
    <property type="component" value="Chromosome"/>
</dbReference>
<evidence type="ECO:0000256" key="1">
    <source>
        <dbReference type="ARBA" id="ARBA00004418"/>
    </source>
</evidence>
<dbReference type="Pfam" id="PF09084">
    <property type="entry name" value="NMT1"/>
    <property type="match status" value="1"/>
</dbReference>
<dbReference type="eggNOG" id="COG0715">
    <property type="taxonomic scope" value="Bacteria"/>
</dbReference>
<dbReference type="SUPFAM" id="SSF53850">
    <property type="entry name" value="Periplasmic binding protein-like II"/>
    <property type="match status" value="1"/>
</dbReference>